<feature type="compositionally biased region" description="Basic residues" evidence="1">
    <location>
        <begin position="98"/>
        <end position="110"/>
    </location>
</feature>
<accession>A0A6H5IP03</accession>
<organism evidence="2 3">
    <name type="scientific">Trichogramma brassicae</name>
    <dbReference type="NCBI Taxonomy" id="86971"/>
    <lineage>
        <taxon>Eukaryota</taxon>
        <taxon>Metazoa</taxon>
        <taxon>Ecdysozoa</taxon>
        <taxon>Arthropoda</taxon>
        <taxon>Hexapoda</taxon>
        <taxon>Insecta</taxon>
        <taxon>Pterygota</taxon>
        <taxon>Neoptera</taxon>
        <taxon>Endopterygota</taxon>
        <taxon>Hymenoptera</taxon>
        <taxon>Apocrita</taxon>
        <taxon>Proctotrupomorpha</taxon>
        <taxon>Chalcidoidea</taxon>
        <taxon>Trichogrammatidae</taxon>
        <taxon>Trichogramma</taxon>
    </lineage>
</organism>
<evidence type="ECO:0000313" key="2">
    <source>
        <dbReference type="EMBL" id="CAB0039253.1"/>
    </source>
</evidence>
<dbReference type="AlphaFoldDB" id="A0A6H5IP03"/>
<name>A0A6H5IP03_9HYME</name>
<keyword evidence="3" id="KW-1185">Reference proteome</keyword>
<sequence length="122" mass="14006">MLAPRSLEESASPQARAPEISDLGRPTSTPFHDGGEDLPWSSRHHMRRCDDGHEARRHILRGPRSRERPTRRTRRQRNGPHREYGRSTCSSGASRACSRPRRPRSRRRWPGGRCACTPAHRP</sequence>
<feature type="region of interest" description="Disordered" evidence="1">
    <location>
        <begin position="1"/>
        <end position="122"/>
    </location>
</feature>
<gene>
    <name evidence="2" type="ORF">TBRA_LOCUS11003</name>
</gene>
<feature type="compositionally biased region" description="Low complexity" evidence="1">
    <location>
        <begin position="86"/>
        <end position="97"/>
    </location>
</feature>
<proteinExistence type="predicted"/>
<evidence type="ECO:0000256" key="1">
    <source>
        <dbReference type="SAM" id="MobiDB-lite"/>
    </source>
</evidence>
<protein>
    <submittedName>
        <fullName evidence="2">Uncharacterized protein</fullName>
    </submittedName>
</protein>
<dbReference type="Proteomes" id="UP000479190">
    <property type="component" value="Unassembled WGS sequence"/>
</dbReference>
<reference evidence="2 3" key="1">
    <citation type="submission" date="2020-02" db="EMBL/GenBank/DDBJ databases">
        <authorList>
            <person name="Ferguson B K."/>
        </authorList>
    </citation>
    <scope>NUCLEOTIDE SEQUENCE [LARGE SCALE GENOMIC DNA]</scope>
</reference>
<dbReference type="EMBL" id="CADCXV010000947">
    <property type="protein sequence ID" value="CAB0039253.1"/>
    <property type="molecule type" value="Genomic_DNA"/>
</dbReference>
<evidence type="ECO:0000313" key="3">
    <source>
        <dbReference type="Proteomes" id="UP000479190"/>
    </source>
</evidence>